<dbReference type="Proteomes" id="UP000541558">
    <property type="component" value="Unassembled WGS sequence"/>
</dbReference>
<protein>
    <recommendedName>
        <fullName evidence="2">Integrase catalytic domain-containing protein</fullName>
    </recommendedName>
</protein>
<evidence type="ECO:0000256" key="1">
    <source>
        <dbReference type="ARBA" id="ARBA00022884"/>
    </source>
</evidence>
<proteinExistence type="predicted"/>
<keyword evidence="4" id="KW-1185">Reference proteome</keyword>
<evidence type="ECO:0000259" key="2">
    <source>
        <dbReference type="PROSITE" id="PS50994"/>
    </source>
</evidence>
<dbReference type="OrthoDB" id="2686689at2759"/>
<keyword evidence="1" id="KW-0694">RNA-binding</keyword>
<dbReference type="PANTHER" id="PTHR46791:SF5">
    <property type="entry name" value="CLR5 DOMAIN-CONTAINING PROTEIN-RELATED"/>
    <property type="match status" value="1"/>
</dbReference>
<dbReference type="GO" id="GO:0005634">
    <property type="term" value="C:nucleus"/>
    <property type="evidence" value="ECO:0007669"/>
    <property type="project" value="UniProtKB-ARBA"/>
</dbReference>
<dbReference type="Gene3D" id="3.30.420.10">
    <property type="entry name" value="Ribonuclease H-like superfamily/Ribonuclease H"/>
    <property type="match status" value="1"/>
</dbReference>
<reference evidence="3 4" key="1">
    <citation type="journal article" date="2020" name="ISME J.">
        <title>Uncovering the hidden diversity of litter-decomposition mechanisms in mushroom-forming fungi.</title>
        <authorList>
            <person name="Floudas D."/>
            <person name="Bentzer J."/>
            <person name="Ahren D."/>
            <person name="Johansson T."/>
            <person name="Persson P."/>
            <person name="Tunlid A."/>
        </authorList>
    </citation>
    <scope>NUCLEOTIDE SEQUENCE [LARGE SCALE GENOMIC DNA]</scope>
    <source>
        <strain evidence="3 4">CBS 175.51</strain>
    </source>
</reference>
<dbReference type="PROSITE" id="PS50994">
    <property type="entry name" value="INTEGRASE"/>
    <property type="match status" value="1"/>
</dbReference>
<dbReference type="SUPFAM" id="SSF53098">
    <property type="entry name" value="Ribonuclease H-like"/>
    <property type="match status" value="1"/>
</dbReference>
<dbReference type="EMBL" id="JAACJK010000005">
    <property type="protein sequence ID" value="KAF5340076.1"/>
    <property type="molecule type" value="Genomic_DNA"/>
</dbReference>
<dbReference type="Pfam" id="PF24764">
    <property type="entry name" value="rva_4"/>
    <property type="match status" value="1"/>
</dbReference>
<dbReference type="InterPro" id="IPR058913">
    <property type="entry name" value="Integrase_dom_put"/>
</dbReference>
<dbReference type="InterPro" id="IPR012337">
    <property type="entry name" value="RNaseH-like_sf"/>
</dbReference>
<name>A0A8H5FKF9_9AGAR</name>
<gene>
    <name evidence="3" type="ORF">D9611_012341</name>
</gene>
<dbReference type="PANTHER" id="PTHR46791">
    <property type="entry name" value="EXPRESSED PROTEIN"/>
    <property type="match status" value="1"/>
</dbReference>
<dbReference type="InterPro" id="IPR001584">
    <property type="entry name" value="Integrase_cat-core"/>
</dbReference>
<evidence type="ECO:0000313" key="4">
    <source>
        <dbReference type="Proteomes" id="UP000541558"/>
    </source>
</evidence>
<feature type="domain" description="Integrase catalytic" evidence="2">
    <location>
        <begin position="222"/>
        <end position="404"/>
    </location>
</feature>
<dbReference type="InterPro" id="IPR036397">
    <property type="entry name" value="RNaseH_sf"/>
</dbReference>
<dbReference type="AlphaFoldDB" id="A0A8H5FKF9"/>
<sequence>MTSASYLPRLLDKAQGLIDDGKFFLSSIPNVDSDVGRGISRQLSSARGILSDVDDYSLLTKRELQEVVGLIDTVLKPLCTFLVGNPGESQLPQSPRIYTGKPGRPKYDLDLRRAIQLHEMGNTWEDVGKAMGVKRITLYRYLEAAGLSTERIPYADLSDDDLDTKVAAINQLHPLSGSVIVRGHLLAQGLKVQLQRVRDSLRRVDEDGVLLRTRTTTYRRVYRVRGSNALWHQDGNEKLKPWGFYIHGCVDGHSRLIIYLVCTNNKRSKTVGECFSNAVVRYGWPSRVRGDYGTENNEIERKMVERWGLAHRAYLRGRSVHNVRIERLWRDVRRDSLERFRQLFLTMEKEHLLDPDSPIHLVSLYLVYHPRIQDSLNETITSWNNHSLRTERYKTPLALYELSRETAINAGYWNSDVGDRPEDVNDDYGVEGECASEKEAEEEPVAPRSDHFASLEEEIEAGIVITDDEFIAEAREAVSDMDLGQDDGSWGIDLYCDVLLRLTAHFGVGMD</sequence>
<dbReference type="GO" id="GO:0015074">
    <property type="term" value="P:DNA integration"/>
    <property type="evidence" value="ECO:0007669"/>
    <property type="project" value="InterPro"/>
</dbReference>
<organism evidence="3 4">
    <name type="scientific">Ephemerocybe angulata</name>
    <dbReference type="NCBI Taxonomy" id="980116"/>
    <lineage>
        <taxon>Eukaryota</taxon>
        <taxon>Fungi</taxon>
        <taxon>Dikarya</taxon>
        <taxon>Basidiomycota</taxon>
        <taxon>Agaricomycotina</taxon>
        <taxon>Agaricomycetes</taxon>
        <taxon>Agaricomycetidae</taxon>
        <taxon>Agaricales</taxon>
        <taxon>Agaricineae</taxon>
        <taxon>Psathyrellaceae</taxon>
        <taxon>Ephemerocybe</taxon>
    </lineage>
</organism>
<dbReference type="GO" id="GO:0003723">
    <property type="term" value="F:RNA binding"/>
    <property type="evidence" value="ECO:0007669"/>
    <property type="project" value="UniProtKB-KW"/>
</dbReference>
<evidence type="ECO:0000313" key="3">
    <source>
        <dbReference type="EMBL" id="KAF5340076.1"/>
    </source>
</evidence>
<comment type="caution">
    <text evidence="3">The sequence shown here is derived from an EMBL/GenBank/DDBJ whole genome shotgun (WGS) entry which is preliminary data.</text>
</comment>
<accession>A0A8H5FKF9</accession>